<dbReference type="PANTHER" id="PTHR21646">
    <property type="entry name" value="UBIQUITIN CARBOXYL-TERMINAL HYDROLASE"/>
    <property type="match status" value="1"/>
</dbReference>
<dbReference type="GO" id="GO:0008270">
    <property type="term" value="F:zinc ion binding"/>
    <property type="evidence" value="ECO:0007669"/>
    <property type="project" value="UniProtKB-KW"/>
</dbReference>
<dbReference type="SUPFAM" id="SSF54001">
    <property type="entry name" value="Cysteine proteinases"/>
    <property type="match status" value="1"/>
</dbReference>
<keyword evidence="5" id="KW-0677">Repeat</keyword>
<keyword evidence="9 12" id="KW-0788">Thiol protease</keyword>
<dbReference type="InterPro" id="IPR009060">
    <property type="entry name" value="UBA-like_sf"/>
</dbReference>
<dbReference type="SUPFAM" id="SSF46934">
    <property type="entry name" value="UBA-like"/>
    <property type="match status" value="1"/>
</dbReference>
<evidence type="ECO:0000256" key="13">
    <source>
        <dbReference type="SAM" id="MobiDB-lite"/>
    </source>
</evidence>
<gene>
    <name evidence="17" type="ORF">Vafri_8845</name>
</gene>
<comment type="catalytic activity">
    <reaction evidence="1 12">
        <text>Thiol-dependent hydrolysis of ester, thioester, amide, peptide and isopeptide bonds formed by the C-terminal Gly of ubiquitin (a 76-residue protein attached to proteins as an intracellular targeting signal).</text>
        <dbReference type="EC" id="3.4.19.12"/>
    </reaction>
</comment>
<evidence type="ECO:0000256" key="6">
    <source>
        <dbReference type="ARBA" id="ARBA00022771"/>
    </source>
</evidence>
<evidence type="ECO:0000259" key="15">
    <source>
        <dbReference type="PROSITE" id="PS50235"/>
    </source>
</evidence>
<proteinExistence type="inferred from homology"/>
<evidence type="ECO:0000256" key="9">
    <source>
        <dbReference type="ARBA" id="ARBA00022807"/>
    </source>
</evidence>
<dbReference type="GO" id="GO:0006508">
    <property type="term" value="P:proteolysis"/>
    <property type="evidence" value="ECO:0007669"/>
    <property type="project" value="UniProtKB-KW"/>
</dbReference>
<comment type="caution">
    <text evidence="17">The sequence shown here is derived from an EMBL/GenBank/DDBJ whole genome shotgun (WGS) entry which is preliminary data.</text>
</comment>
<dbReference type="PROSITE" id="PS00973">
    <property type="entry name" value="USP_2"/>
    <property type="match status" value="1"/>
</dbReference>
<feature type="region of interest" description="Disordered" evidence="13">
    <location>
        <begin position="573"/>
        <end position="594"/>
    </location>
</feature>
<evidence type="ECO:0000256" key="7">
    <source>
        <dbReference type="ARBA" id="ARBA00022786"/>
    </source>
</evidence>
<evidence type="ECO:0000256" key="1">
    <source>
        <dbReference type="ARBA" id="ARBA00000707"/>
    </source>
</evidence>
<comment type="similarity">
    <text evidence="2 12">Belongs to the peptidase C19 family.</text>
</comment>
<dbReference type="GO" id="GO:0004843">
    <property type="term" value="F:cysteine-type deubiquitinase activity"/>
    <property type="evidence" value="ECO:0007669"/>
    <property type="project" value="UniProtKB-UniRule"/>
</dbReference>
<keyword evidence="8 12" id="KW-0378">Hydrolase</keyword>
<dbReference type="CDD" id="cd14386">
    <property type="entry name" value="UBA2_UBP5"/>
    <property type="match status" value="1"/>
</dbReference>
<organism evidence="17 18">
    <name type="scientific">Volvox africanus</name>
    <dbReference type="NCBI Taxonomy" id="51714"/>
    <lineage>
        <taxon>Eukaryota</taxon>
        <taxon>Viridiplantae</taxon>
        <taxon>Chlorophyta</taxon>
        <taxon>core chlorophytes</taxon>
        <taxon>Chlorophyceae</taxon>
        <taxon>CS clade</taxon>
        <taxon>Chlamydomonadales</taxon>
        <taxon>Volvocaceae</taxon>
        <taxon>Volvox</taxon>
    </lineage>
</organism>
<dbReference type="InterPro" id="IPR028889">
    <property type="entry name" value="USP"/>
</dbReference>
<reference evidence="17" key="1">
    <citation type="journal article" date="2021" name="Proc. Natl. Acad. Sci. U.S.A.">
        <title>Three genomes in the algal genus Volvox reveal the fate of a haploid sex-determining region after a transition to homothallism.</title>
        <authorList>
            <person name="Yamamoto K."/>
            <person name="Hamaji T."/>
            <person name="Kawai-Toyooka H."/>
            <person name="Matsuzaki R."/>
            <person name="Takahashi F."/>
            <person name="Nishimura Y."/>
            <person name="Kawachi M."/>
            <person name="Noguchi H."/>
            <person name="Minakuchi Y."/>
            <person name="Umen J.G."/>
            <person name="Toyoda A."/>
            <person name="Nozaki H."/>
        </authorList>
    </citation>
    <scope>NUCLEOTIDE SEQUENCE</scope>
    <source>
        <strain evidence="17">NIES-3780</strain>
    </source>
</reference>
<dbReference type="SMART" id="SM00165">
    <property type="entry name" value="UBA"/>
    <property type="match status" value="2"/>
</dbReference>
<feature type="compositionally biased region" description="Low complexity" evidence="13">
    <location>
        <begin position="715"/>
        <end position="733"/>
    </location>
</feature>
<dbReference type="PROSITE" id="PS50235">
    <property type="entry name" value="USP_3"/>
    <property type="match status" value="1"/>
</dbReference>
<dbReference type="Gene3D" id="1.10.8.10">
    <property type="entry name" value="DNA helicase RuvA subunit, C-terminal domain"/>
    <property type="match status" value="2"/>
</dbReference>
<dbReference type="InterPro" id="IPR018200">
    <property type="entry name" value="USP_CS"/>
</dbReference>
<dbReference type="PROSITE" id="PS50271">
    <property type="entry name" value="ZF_UBP"/>
    <property type="match status" value="1"/>
</dbReference>
<keyword evidence="4" id="KW-0479">Metal-binding</keyword>
<keyword evidence="7 12" id="KW-0833">Ubl conjugation pathway</keyword>
<evidence type="ECO:0000256" key="2">
    <source>
        <dbReference type="ARBA" id="ARBA00009085"/>
    </source>
</evidence>
<evidence type="ECO:0000313" key="17">
    <source>
        <dbReference type="EMBL" id="GIL53163.1"/>
    </source>
</evidence>
<dbReference type="InterPro" id="IPR015940">
    <property type="entry name" value="UBA"/>
</dbReference>
<keyword evidence="10" id="KW-0862">Zinc</keyword>
<dbReference type="InterPro" id="IPR001394">
    <property type="entry name" value="Peptidase_C19_UCH"/>
</dbReference>
<dbReference type="PROSITE" id="PS50030">
    <property type="entry name" value="UBA"/>
    <property type="match status" value="2"/>
</dbReference>
<name>A0A8J4EZ50_9CHLO</name>
<evidence type="ECO:0000256" key="11">
    <source>
        <dbReference type="PROSITE-ProRule" id="PRU00502"/>
    </source>
</evidence>
<feature type="domain" description="UBA" evidence="14">
    <location>
        <begin position="739"/>
        <end position="780"/>
    </location>
</feature>
<dbReference type="AlphaFoldDB" id="A0A8J4EZ50"/>
<dbReference type="InterPro" id="IPR050185">
    <property type="entry name" value="Ub_carboxyl-term_hydrolase"/>
</dbReference>
<dbReference type="EC" id="3.4.19.12" evidence="12"/>
<dbReference type="InterPro" id="IPR013083">
    <property type="entry name" value="Znf_RING/FYVE/PHD"/>
</dbReference>
<dbReference type="EMBL" id="BNCO01000014">
    <property type="protein sequence ID" value="GIL53163.1"/>
    <property type="molecule type" value="Genomic_DNA"/>
</dbReference>
<dbReference type="InterPro" id="IPR001607">
    <property type="entry name" value="Znf_UBP"/>
</dbReference>
<dbReference type="FunFam" id="1.10.8.10:FF:000086">
    <property type="entry name" value="Ubiquitin carboxyl-terminal hydrolase"/>
    <property type="match status" value="1"/>
</dbReference>
<dbReference type="InterPro" id="IPR041432">
    <property type="entry name" value="UBP13_Znf-UBP_var"/>
</dbReference>
<evidence type="ECO:0000256" key="12">
    <source>
        <dbReference type="RuleBase" id="RU366025"/>
    </source>
</evidence>
<keyword evidence="6 11" id="KW-0863">Zinc-finger</keyword>
<feature type="domain" description="UBA" evidence="14">
    <location>
        <begin position="811"/>
        <end position="851"/>
    </location>
</feature>
<dbReference type="Proteomes" id="UP000747399">
    <property type="component" value="Unassembled WGS sequence"/>
</dbReference>
<dbReference type="Gene3D" id="3.90.70.10">
    <property type="entry name" value="Cysteine proteinases"/>
    <property type="match status" value="2"/>
</dbReference>
<feature type="domain" description="UBP-type" evidence="16">
    <location>
        <begin position="170"/>
        <end position="284"/>
    </location>
</feature>
<dbReference type="Pfam" id="PF00627">
    <property type="entry name" value="UBA"/>
    <property type="match status" value="2"/>
</dbReference>
<feature type="domain" description="USP" evidence="15">
    <location>
        <begin position="326"/>
        <end position="968"/>
    </location>
</feature>
<dbReference type="GO" id="GO:0016579">
    <property type="term" value="P:protein deubiquitination"/>
    <property type="evidence" value="ECO:0007669"/>
    <property type="project" value="InterPro"/>
</dbReference>
<dbReference type="Pfam" id="PF17807">
    <property type="entry name" value="zf-UBP_var"/>
    <property type="match status" value="1"/>
</dbReference>
<evidence type="ECO:0000313" key="18">
    <source>
        <dbReference type="Proteomes" id="UP000747399"/>
    </source>
</evidence>
<keyword evidence="3 12" id="KW-0645">Protease</keyword>
<dbReference type="PANTHER" id="PTHR21646:SF10">
    <property type="entry name" value="UBIQUITIN CARBOXYL-TERMINAL HYDROLASE 14"/>
    <property type="match status" value="1"/>
</dbReference>
<dbReference type="Pfam" id="PF02148">
    <property type="entry name" value="zf-UBP"/>
    <property type="match status" value="1"/>
</dbReference>
<dbReference type="Pfam" id="PF00443">
    <property type="entry name" value="UCH"/>
    <property type="match status" value="1"/>
</dbReference>
<feature type="region of interest" description="Disordered" evidence="13">
    <location>
        <begin position="702"/>
        <end position="733"/>
    </location>
</feature>
<evidence type="ECO:0000256" key="3">
    <source>
        <dbReference type="ARBA" id="ARBA00022670"/>
    </source>
</evidence>
<evidence type="ECO:0000256" key="4">
    <source>
        <dbReference type="ARBA" id="ARBA00022723"/>
    </source>
</evidence>
<dbReference type="PROSITE" id="PS00972">
    <property type="entry name" value="USP_1"/>
    <property type="match status" value="1"/>
</dbReference>
<evidence type="ECO:0000256" key="5">
    <source>
        <dbReference type="ARBA" id="ARBA00022737"/>
    </source>
</evidence>
<feature type="region of interest" description="Disordered" evidence="13">
    <location>
        <begin position="783"/>
        <end position="812"/>
    </location>
</feature>
<comment type="function">
    <text evidence="12">Recognizes and hydrolyzes the peptide bond at the C-terminal Gly of ubiquitin. Involved in the processing of poly-ubiquitin precursors as well as that of ubiquitinated proteins.</text>
</comment>
<evidence type="ECO:0000259" key="16">
    <source>
        <dbReference type="PROSITE" id="PS50271"/>
    </source>
</evidence>
<evidence type="ECO:0000256" key="8">
    <source>
        <dbReference type="ARBA" id="ARBA00022801"/>
    </source>
</evidence>
<dbReference type="FunFam" id="3.30.40.10:FF:000396">
    <property type="entry name" value="Ubiquitin carboxyl-terminal hydrolase"/>
    <property type="match status" value="1"/>
</dbReference>
<dbReference type="InterPro" id="IPR038765">
    <property type="entry name" value="Papain-like_cys_pep_sf"/>
</dbReference>
<protein>
    <recommendedName>
        <fullName evidence="12">Ubiquitin carboxyl-terminal hydrolase</fullName>
        <ecNumber evidence="12">3.4.19.12</ecNumber>
    </recommendedName>
</protein>
<keyword evidence="18" id="KW-1185">Reference proteome</keyword>
<evidence type="ECO:0000256" key="10">
    <source>
        <dbReference type="ARBA" id="ARBA00022833"/>
    </source>
</evidence>
<dbReference type="Gene3D" id="3.30.40.10">
    <property type="entry name" value="Zinc/RING finger domain, C3HC4 (zinc finger)"/>
    <property type="match status" value="2"/>
</dbReference>
<dbReference type="SUPFAM" id="SSF57850">
    <property type="entry name" value="RING/U-box"/>
    <property type="match status" value="1"/>
</dbReference>
<evidence type="ECO:0000259" key="14">
    <source>
        <dbReference type="PROSITE" id="PS50030"/>
    </source>
</evidence>
<sequence>MSSMAPVDEATLVRIRQHMHAVRVPSYADKVYKDECMFTYDSPESPGGLYVNLTTFQAFGQEMVGLDQRRTGGALYLRLRHTRVPLPKSEVEAARAAAQAAGQMLLNAPTYRMDKQQSLVVMEQGGAERLEIPLPCPDLPERVLQSIDGVLRHESVTAAEAVAVFVETRPVSKYAASLEQLHTGRKISPNPADWRCDETGVRENLWLNLSTGFIGSGRKNWDGSGGNGAALRHFESTGRRYPLVVKLGTITPHSADVYSYDPDEDDMVTDPHLAQHLAHWGIDIMQMEKTEKTMSELQADLNTSYEFSRIMESGAELQPLSGPGLTGLINLGNSCYMNSVLQVLFTLPEVAARYVDGAARIISSAPSDPAGDLPTQLAKVGVALVQGRTGHVKEQVQQDGEAAEAVGDGKGAAMEVDGGGGDLVALPDDERWHAVRPLVLKSVAGRGHPEFSSGRQQDAAEYFTHLMELVSRAEHTQAERLGLTQAAAAGAGGVASGSLPLPTCFRLSLEDRLQCSESGAVSYRSTPTSLLMLQVPLEAAVNADAVAEYRDRQAKRQRLKEQQAQVYIGAAPEGAEESTAGGPEGSGAVASAGGARRVSGPGSGALVVMADAAEEAVLPRVPFDACLQRFSGTEVVDDYRSAALGGRRTAATKRTRFATFPPYLLVQINRYFQDTDWTLKKMEVLVDVPDHINLESLRAAGPQPEEQLQPEDPEQQQPAQPQTAAGGGAAAPQQTAVVVPNEALVSALVDMGFGANACRRAAVAVANGGAEAAMEWLLSHLEDPDIDDPLPEPTHAGTAGGGGGPAAAAAAADPNKISQLTAMGFSETHATAALQACNGSLERAADWLFNHMDDLDAAVAKVLSAGDSGAAGGGAAAAAVPAGGGPASIAAAAAAADSSLTPQPQLLDGPGVYELVGFISHMGSNLACGHYVAHIKKDGRWVIFNDDKVAVSEHPPRDLGYLYLFKRAQQ</sequence>
<dbReference type="SMART" id="SM00290">
    <property type="entry name" value="ZnF_UBP"/>
    <property type="match status" value="1"/>
</dbReference>
<accession>A0A8J4EZ50</accession>